<reference evidence="7 8" key="1">
    <citation type="submission" date="2019-07" db="EMBL/GenBank/DDBJ databases">
        <title>Genomic Encyclopedia of Archaeal and Bacterial Type Strains, Phase II (KMG-II): from individual species to whole genera.</title>
        <authorList>
            <person name="Goeker M."/>
        </authorList>
    </citation>
    <scope>NUCLEOTIDE SEQUENCE [LARGE SCALE GENOMIC DNA]</scope>
    <source>
        <strain evidence="7 8">ATCC BAA-1139</strain>
    </source>
</reference>
<evidence type="ECO:0000256" key="4">
    <source>
        <dbReference type="ARBA" id="ARBA00023136"/>
    </source>
</evidence>
<dbReference type="NCBIfam" id="TIGR01730">
    <property type="entry name" value="RND_mfp"/>
    <property type="match status" value="1"/>
</dbReference>
<evidence type="ECO:0000313" key="8">
    <source>
        <dbReference type="Proteomes" id="UP000319449"/>
    </source>
</evidence>
<name>A0A562VI00_9BACT</name>
<keyword evidence="4" id="KW-0472">Membrane</keyword>
<evidence type="ECO:0000259" key="5">
    <source>
        <dbReference type="Pfam" id="PF25917"/>
    </source>
</evidence>
<dbReference type="EMBL" id="VLLN01000020">
    <property type="protein sequence ID" value="TWJ17583.1"/>
    <property type="molecule type" value="Genomic_DNA"/>
</dbReference>
<dbReference type="GO" id="GO:0016020">
    <property type="term" value="C:membrane"/>
    <property type="evidence" value="ECO:0007669"/>
    <property type="project" value="InterPro"/>
</dbReference>
<protein>
    <submittedName>
        <fullName evidence="7">RND family efflux transporter MFP subunit</fullName>
    </submittedName>
</protein>
<keyword evidence="2" id="KW-0812">Transmembrane</keyword>
<dbReference type="OrthoDB" id="9811754at2"/>
<evidence type="ECO:0000256" key="1">
    <source>
        <dbReference type="ARBA" id="ARBA00009477"/>
    </source>
</evidence>
<dbReference type="PANTHER" id="PTHR30367">
    <property type="entry name" value="P-HYDROXYBENZOIC ACID EFFLUX PUMP SUBUNIT AAEA-RELATED"/>
    <property type="match status" value="1"/>
</dbReference>
<comment type="caution">
    <text evidence="7">The sequence shown here is derived from an EMBL/GenBank/DDBJ whole genome shotgun (WGS) entry which is preliminary data.</text>
</comment>
<feature type="domain" description="p-hydroxybenzoic acid efflux pump subunit AaeA-like beta-barrel" evidence="6">
    <location>
        <begin position="188"/>
        <end position="283"/>
    </location>
</feature>
<dbReference type="PANTHER" id="PTHR30367:SF12">
    <property type="entry name" value="P-HYDROXYBENZOIC ACID EFFLUX PUMP SUBUNIT AAEA"/>
    <property type="match status" value="1"/>
</dbReference>
<organism evidence="7 8">
    <name type="scientific">Geobacter argillaceus</name>
    <dbReference type="NCBI Taxonomy" id="345631"/>
    <lineage>
        <taxon>Bacteria</taxon>
        <taxon>Pseudomonadati</taxon>
        <taxon>Thermodesulfobacteriota</taxon>
        <taxon>Desulfuromonadia</taxon>
        <taxon>Geobacterales</taxon>
        <taxon>Geobacteraceae</taxon>
        <taxon>Geobacter</taxon>
    </lineage>
</organism>
<evidence type="ECO:0000259" key="6">
    <source>
        <dbReference type="Pfam" id="PF25963"/>
    </source>
</evidence>
<feature type="domain" description="Multidrug resistance protein MdtA-like barrel-sandwich hybrid" evidence="5">
    <location>
        <begin position="46"/>
        <end position="184"/>
    </location>
</feature>
<keyword evidence="3" id="KW-1133">Transmembrane helix</keyword>
<proteinExistence type="inferred from homology"/>
<comment type="similarity">
    <text evidence="1">Belongs to the membrane fusion protein (MFP) (TC 8.A.1) family.</text>
</comment>
<dbReference type="SUPFAM" id="SSF111369">
    <property type="entry name" value="HlyD-like secretion proteins"/>
    <property type="match status" value="1"/>
</dbReference>
<keyword evidence="8" id="KW-1185">Reference proteome</keyword>
<evidence type="ECO:0000256" key="2">
    <source>
        <dbReference type="ARBA" id="ARBA00022692"/>
    </source>
</evidence>
<gene>
    <name evidence="7" type="ORF">JN12_02978</name>
</gene>
<dbReference type="Proteomes" id="UP000319449">
    <property type="component" value="Unassembled WGS sequence"/>
</dbReference>
<dbReference type="InterPro" id="IPR058625">
    <property type="entry name" value="MdtA-like_BSH"/>
</dbReference>
<dbReference type="Gene3D" id="1.10.287.470">
    <property type="entry name" value="Helix hairpin bin"/>
    <property type="match status" value="1"/>
</dbReference>
<dbReference type="Pfam" id="PF25963">
    <property type="entry name" value="Beta-barrel_AAEA"/>
    <property type="match status" value="1"/>
</dbReference>
<dbReference type="Gene3D" id="2.40.30.170">
    <property type="match status" value="1"/>
</dbReference>
<dbReference type="RefSeq" id="WP_145024149.1">
    <property type="nucleotide sequence ID" value="NZ_VLLN01000020.1"/>
</dbReference>
<dbReference type="InterPro" id="IPR058634">
    <property type="entry name" value="AaeA-lik-b-barrel"/>
</dbReference>
<sequence>MKIRHLLQFVITVAIVAAAALLSRTLWQQYINSPWTRDGKVRADVINIASDVSGIVVRVSVKDNQLVHKGDLLFVVDPERYRLALDQAKARLAASKAVMTMRRQEAERRANLDGIAVSAESRENAMSQADSAAAAYQEAEVAVETATLNLRRTEVRAPVAGYIANLNVHPGDFATAGAANLALIDKNSFWVYGYFEETKLHLLHQGEQVEIRLMGTTSPLQGHVESFSRGITDHDNPTGRELLSDVNPVFTWVRLAQRIPVRIRIDHLPDNVPLVAGMTCTIVARPPVQQSSKWPS</sequence>
<dbReference type="InterPro" id="IPR006143">
    <property type="entry name" value="RND_pump_MFP"/>
</dbReference>
<dbReference type="Gene3D" id="2.40.50.100">
    <property type="match status" value="1"/>
</dbReference>
<dbReference type="Pfam" id="PF25917">
    <property type="entry name" value="BSH_RND"/>
    <property type="match status" value="1"/>
</dbReference>
<accession>A0A562VI00</accession>
<evidence type="ECO:0000313" key="7">
    <source>
        <dbReference type="EMBL" id="TWJ17583.1"/>
    </source>
</evidence>
<dbReference type="AlphaFoldDB" id="A0A562VI00"/>
<evidence type="ECO:0000256" key="3">
    <source>
        <dbReference type="ARBA" id="ARBA00022989"/>
    </source>
</evidence>
<dbReference type="InterPro" id="IPR050393">
    <property type="entry name" value="MFP_Efflux_Pump"/>
</dbReference>
<dbReference type="GO" id="GO:0022857">
    <property type="term" value="F:transmembrane transporter activity"/>
    <property type="evidence" value="ECO:0007669"/>
    <property type="project" value="InterPro"/>
</dbReference>